<proteinExistence type="predicted"/>
<reference evidence="2" key="1">
    <citation type="submission" date="2021-09" db="EMBL/GenBank/DDBJ databases">
        <title>Genome of Aequorivita sp. strain F64183.</title>
        <authorList>
            <person name="Wang Y."/>
        </authorList>
    </citation>
    <scope>NUCLEOTIDE SEQUENCE</scope>
    <source>
        <strain evidence="2">F64183</strain>
    </source>
</reference>
<evidence type="ECO:0000313" key="2">
    <source>
        <dbReference type="EMBL" id="MCG2430187.1"/>
    </source>
</evidence>
<comment type="caution">
    <text evidence="2">The sequence shown here is derived from an EMBL/GenBank/DDBJ whole genome shotgun (WGS) entry which is preliminary data.</text>
</comment>
<name>A0A9X1R1G7_9FLAO</name>
<evidence type="ECO:0000313" key="3">
    <source>
        <dbReference type="Proteomes" id="UP001139462"/>
    </source>
</evidence>
<evidence type="ECO:0008006" key="4">
    <source>
        <dbReference type="Google" id="ProtNLM"/>
    </source>
</evidence>
<dbReference type="EMBL" id="JAIRBB010000002">
    <property type="protein sequence ID" value="MCG2430187.1"/>
    <property type="molecule type" value="Genomic_DNA"/>
</dbReference>
<sequence>MQNVLTYLSIVLTAFFMQVEAQTTSTEVSKPTKYQQGMQKAFKLWQEDKSWEAANLFERIATAETDKWLPPYYVAQINIINSFTEKDAAKLKAQLDKAQNFINDATAISKGNPELLVLQAQLYTAWIVFDGQQYGMTYSPKAAALYNQALAIAPENPRIILAKAEWDIGSAKYFNQTIDTYCKDLQRAIELFANFKPEGEFYPTYGEKRAKQIVAESCK</sequence>
<keyword evidence="1" id="KW-0732">Signal</keyword>
<organism evidence="2 3">
    <name type="scientific">Aequorivita xiaoshiensis</name>
    <dbReference type="NCBI Taxonomy" id="2874476"/>
    <lineage>
        <taxon>Bacteria</taxon>
        <taxon>Pseudomonadati</taxon>
        <taxon>Bacteroidota</taxon>
        <taxon>Flavobacteriia</taxon>
        <taxon>Flavobacteriales</taxon>
        <taxon>Flavobacteriaceae</taxon>
        <taxon>Aequorivita</taxon>
    </lineage>
</organism>
<dbReference type="AlphaFoldDB" id="A0A9X1R1G7"/>
<dbReference type="InterPro" id="IPR011990">
    <property type="entry name" value="TPR-like_helical_dom_sf"/>
</dbReference>
<evidence type="ECO:0000256" key="1">
    <source>
        <dbReference type="SAM" id="SignalP"/>
    </source>
</evidence>
<accession>A0A9X1R1G7</accession>
<dbReference type="Proteomes" id="UP001139462">
    <property type="component" value="Unassembled WGS sequence"/>
</dbReference>
<dbReference type="SUPFAM" id="SSF48452">
    <property type="entry name" value="TPR-like"/>
    <property type="match status" value="1"/>
</dbReference>
<keyword evidence="3" id="KW-1185">Reference proteome</keyword>
<dbReference type="Gene3D" id="1.25.40.10">
    <property type="entry name" value="Tetratricopeptide repeat domain"/>
    <property type="match status" value="1"/>
</dbReference>
<dbReference type="RefSeq" id="WP_237606915.1">
    <property type="nucleotide sequence ID" value="NZ_JAIRBB010000002.1"/>
</dbReference>
<feature type="signal peptide" evidence="1">
    <location>
        <begin position="1"/>
        <end position="21"/>
    </location>
</feature>
<feature type="chain" id="PRO_5040993944" description="Tetratricopeptide repeat protein" evidence="1">
    <location>
        <begin position="22"/>
        <end position="219"/>
    </location>
</feature>
<gene>
    <name evidence="2" type="ORF">K8344_03570</name>
</gene>
<protein>
    <recommendedName>
        <fullName evidence="4">Tetratricopeptide repeat protein</fullName>
    </recommendedName>
</protein>